<dbReference type="PANTHER" id="PTHR46118">
    <property type="entry name" value="PROTEIN ABHD11"/>
    <property type="match status" value="1"/>
</dbReference>
<evidence type="ECO:0000313" key="4">
    <source>
        <dbReference type="Proteomes" id="UP000838672"/>
    </source>
</evidence>
<evidence type="ECO:0000259" key="2">
    <source>
        <dbReference type="Pfam" id="PF00561"/>
    </source>
</evidence>
<dbReference type="EMBL" id="CAKLDI010000001">
    <property type="protein sequence ID" value="CAH0533890.1"/>
    <property type="molecule type" value="Genomic_DNA"/>
</dbReference>
<name>A0ABM8ZUA2_9VIBR</name>
<dbReference type="PANTHER" id="PTHR46118:SF4">
    <property type="entry name" value="PROTEIN ABHD11"/>
    <property type="match status" value="1"/>
</dbReference>
<sequence>MDLHFRVQGQGDPVILMHGLFGSLDNLGLLAKELSKDYQVISVDLRNHGQSPHSPRVSYALMAEDVLNVMHRLNLPRAIVIGHSMGGKVAMKLAQDWPEQVRALVVLDIAPVLYPFRRHDAIFAGLREVAGAPPKSRSEADSLLALHIDTPFVRQFLGKSLYRGEDSRYHWRFHVRALSDNYEAIMGWPNPSVYHGPALLLKGHLSEYVQLEHKDAIVSQFPAMKTHIIANTGHWLHAEKPESVHRHIRQFLTTLAHENHEPLML</sequence>
<dbReference type="EC" id="3.1.-.-" evidence="3"/>
<evidence type="ECO:0000256" key="1">
    <source>
        <dbReference type="ARBA" id="ARBA00022801"/>
    </source>
</evidence>
<evidence type="ECO:0000313" key="3">
    <source>
        <dbReference type="EMBL" id="CAH0533890.1"/>
    </source>
</evidence>
<organism evidence="3 4">
    <name type="scientific">Vibrio stylophorae</name>
    <dbReference type="NCBI Taxonomy" id="659351"/>
    <lineage>
        <taxon>Bacteria</taxon>
        <taxon>Pseudomonadati</taxon>
        <taxon>Pseudomonadota</taxon>
        <taxon>Gammaproteobacteria</taxon>
        <taxon>Vibrionales</taxon>
        <taxon>Vibrionaceae</taxon>
        <taxon>Vibrio</taxon>
    </lineage>
</organism>
<keyword evidence="1 3" id="KW-0378">Hydrolase</keyword>
<dbReference type="SUPFAM" id="SSF53474">
    <property type="entry name" value="alpha/beta-Hydrolases"/>
    <property type="match status" value="1"/>
</dbReference>
<dbReference type="RefSeq" id="WP_237466307.1">
    <property type="nucleotide sequence ID" value="NZ_CAKLDI010000001.1"/>
</dbReference>
<dbReference type="InterPro" id="IPR000639">
    <property type="entry name" value="Epox_hydrolase-like"/>
</dbReference>
<dbReference type="Proteomes" id="UP000838672">
    <property type="component" value="Unassembled WGS sequence"/>
</dbReference>
<dbReference type="GO" id="GO:0016787">
    <property type="term" value="F:hydrolase activity"/>
    <property type="evidence" value="ECO:0007669"/>
    <property type="project" value="UniProtKB-KW"/>
</dbReference>
<proteinExistence type="predicted"/>
<reference evidence="3" key="1">
    <citation type="submission" date="2021-11" db="EMBL/GenBank/DDBJ databases">
        <authorList>
            <person name="Rodrigo-Torres L."/>
            <person name="Arahal R. D."/>
            <person name="Lucena T."/>
        </authorList>
    </citation>
    <scope>NUCLEOTIDE SEQUENCE</scope>
    <source>
        <strain evidence="3">CECT 7929</strain>
    </source>
</reference>
<comment type="caution">
    <text evidence="3">The sequence shown here is derived from an EMBL/GenBank/DDBJ whole genome shotgun (WGS) entry which is preliminary data.</text>
</comment>
<dbReference type="InterPro" id="IPR000073">
    <property type="entry name" value="AB_hydrolase_1"/>
</dbReference>
<protein>
    <submittedName>
        <fullName evidence="3">Esterase YbfF</fullName>
        <ecNumber evidence="3">3.1.-.-</ecNumber>
    </submittedName>
</protein>
<gene>
    <name evidence="3" type="primary">ybfF</name>
    <name evidence="3" type="ORF">VST7929_01767</name>
</gene>
<dbReference type="InterPro" id="IPR029058">
    <property type="entry name" value="AB_hydrolase_fold"/>
</dbReference>
<keyword evidence="4" id="KW-1185">Reference proteome</keyword>
<accession>A0ABM8ZUA2</accession>
<feature type="domain" description="AB hydrolase-1" evidence="2">
    <location>
        <begin position="13"/>
        <end position="241"/>
    </location>
</feature>
<dbReference type="PRINTS" id="PR00412">
    <property type="entry name" value="EPOXHYDRLASE"/>
</dbReference>
<dbReference type="Pfam" id="PF00561">
    <property type="entry name" value="Abhydrolase_1"/>
    <property type="match status" value="1"/>
</dbReference>
<dbReference type="PRINTS" id="PR00111">
    <property type="entry name" value="ABHYDROLASE"/>
</dbReference>
<dbReference type="Gene3D" id="3.40.50.1820">
    <property type="entry name" value="alpha/beta hydrolase"/>
    <property type="match status" value="1"/>
</dbReference>